<keyword evidence="3" id="KW-0238">DNA-binding</keyword>
<evidence type="ECO:0000256" key="4">
    <source>
        <dbReference type="ARBA" id="ARBA00023163"/>
    </source>
</evidence>
<dbReference type="PANTHER" id="PTHR31140">
    <property type="entry name" value="B3 DOMAIN-CONTAINING TRANSCRIPTION FACTOR ABI3"/>
    <property type="match status" value="1"/>
</dbReference>
<gene>
    <name evidence="6" type="ORF">Slati_1766800</name>
</gene>
<dbReference type="GO" id="GO:0003700">
    <property type="term" value="F:DNA-binding transcription factor activity"/>
    <property type="evidence" value="ECO:0007669"/>
    <property type="project" value="InterPro"/>
</dbReference>
<comment type="subcellular location">
    <subcellularLocation>
        <location evidence="1">Nucleus</location>
    </subcellularLocation>
</comment>
<evidence type="ECO:0000313" key="6">
    <source>
        <dbReference type="EMBL" id="KAL0446389.1"/>
    </source>
</evidence>
<keyword evidence="5" id="KW-0539">Nucleus</keyword>
<name>A0AAW2WWZ2_9LAMI</name>
<dbReference type="PANTHER" id="PTHR31140:SF139">
    <property type="entry name" value="B3 DOMAIN-CONTAINING PROTEIN OS02G0455900-RELATED"/>
    <property type="match status" value="1"/>
</dbReference>
<keyword evidence="2" id="KW-0805">Transcription regulation</keyword>
<dbReference type="EMBL" id="JACGWN010000006">
    <property type="protein sequence ID" value="KAL0446389.1"/>
    <property type="molecule type" value="Genomic_DNA"/>
</dbReference>
<sequence length="54" mass="6009">MGGTGAAVVVIERENMFDKVVMPGDVGKLNRLVRPKQHVEKYFLLDSSTNEKGF</sequence>
<reference evidence="6" key="1">
    <citation type="submission" date="2020-06" db="EMBL/GenBank/DDBJ databases">
        <authorList>
            <person name="Li T."/>
            <person name="Hu X."/>
            <person name="Zhang T."/>
            <person name="Song X."/>
            <person name="Zhang H."/>
            <person name="Dai N."/>
            <person name="Sheng W."/>
            <person name="Hou X."/>
            <person name="Wei L."/>
        </authorList>
    </citation>
    <scope>NUCLEOTIDE SEQUENCE</scope>
    <source>
        <strain evidence="6">KEN1</strain>
        <tissue evidence="6">Leaf</tissue>
    </source>
</reference>
<reference evidence="6" key="2">
    <citation type="journal article" date="2024" name="Plant">
        <title>Genomic evolution and insights into agronomic trait innovations of Sesamum species.</title>
        <authorList>
            <person name="Miao H."/>
            <person name="Wang L."/>
            <person name="Qu L."/>
            <person name="Liu H."/>
            <person name="Sun Y."/>
            <person name="Le M."/>
            <person name="Wang Q."/>
            <person name="Wei S."/>
            <person name="Zheng Y."/>
            <person name="Lin W."/>
            <person name="Duan Y."/>
            <person name="Cao H."/>
            <person name="Xiong S."/>
            <person name="Wang X."/>
            <person name="Wei L."/>
            <person name="Li C."/>
            <person name="Ma Q."/>
            <person name="Ju M."/>
            <person name="Zhao R."/>
            <person name="Li G."/>
            <person name="Mu C."/>
            <person name="Tian Q."/>
            <person name="Mei H."/>
            <person name="Zhang T."/>
            <person name="Gao T."/>
            <person name="Zhang H."/>
        </authorList>
    </citation>
    <scope>NUCLEOTIDE SEQUENCE</scope>
    <source>
        <strain evidence="6">KEN1</strain>
    </source>
</reference>
<dbReference type="AlphaFoldDB" id="A0AAW2WWZ2"/>
<proteinExistence type="predicted"/>
<evidence type="ECO:0000256" key="5">
    <source>
        <dbReference type="ARBA" id="ARBA00023242"/>
    </source>
</evidence>
<evidence type="ECO:0000256" key="3">
    <source>
        <dbReference type="ARBA" id="ARBA00023125"/>
    </source>
</evidence>
<accession>A0AAW2WWZ2</accession>
<dbReference type="InterPro" id="IPR015300">
    <property type="entry name" value="DNA-bd_pseudobarrel_sf"/>
</dbReference>
<keyword evidence="4" id="KW-0804">Transcription</keyword>
<comment type="caution">
    <text evidence="6">The sequence shown here is derived from an EMBL/GenBank/DDBJ whole genome shotgun (WGS) entry which is preliminary data.</text>
</comment>
<organism evidence="6">
    <name type="scientific">Sesamum latifolium</name>
    <dbReference type="NCBI Taxonomy" id="2727402"/>
    <lineage>
        <taxon>Eukaryota</taxon>
        <taxon>Viridiplantae</taxon>
        <taxon>Streptophyta</taxon>
        <taxon>Embryophyta</taxon>
        <taxon>Tracheophyta</taxon>
        <taxon>Spermatophyta</taxon>
        <taxon>Magnoliopsida</taxon>
        <taxon>eudicotyledons</taxon>
        <taxon>Gunneridae</taxon>
        <taxon>Pentapetalae</taxon>
        <taxon>asterids</taxon>
        <taxon>lamiids</taxon>
        <taxon>Lamiales</taxon>
        <taxon>Pedaliaceae</taxon>
        <taxon>Sesamum</taxon>
    </lineage>
</organism>
<dbReference type="InterPro" id="IPR044800">
    <property type="entry name" value="LEC2-like"/>
</dbReference>
<dbReference type="GO" id="GO:0005634">
    <property type="term" value="C:nucleus"/>
    <property type="evidence" value="ECO:0007669"/>
    <property type="project" value="UniProtKB-SubCell"/>
</dbReference>
<dbReference type="GO" id="GO:0003677">
    <property type="term" value="F:DNA binding"/>
    <property type="evidence" value="ECO:0007669"/>
    <property type="project" value="UniProtKB-KW"/>
</dbReference>
<dbReference type="Gene3D" id="2.40.330.10">
    <property type="entry name" value="DNA-binding pseudobarrel domain"/>
    <property type="match status" value="1"/>
</dbReference>
<evidence type="ECO:0000256" key="1">
    <source>
        <dbReference type="ARBA" id="ARBA00004123"/>
    </source>
</evidence>
<evidence type="ECO:0000256" key="2">
    <source>
        <dbReference type="ARBA" id="ARBA00023015"/>
    </source>
</evidence>
<protein>
    <submittedName>
        <fullName evidence="6">B3 domain-containing protein</fullName>
    </submittedName>
</protein>